<evidence type="ECO:0000313" key="2">
    <source>
        <dbReference type="Proteomes" id="UP001153269"/>
    </source>
</evidence>
<gene>
    <name evidence="1" type="ORF">PLEPLA_LOCUS16084</name>
</gene>
<reference evidence="1" key="1">
    <citation type="submission" date="2020-03" db="EMBL/GenBank/DDBJ databases">
        <authorList>
            <person name="Weist P."/>
        </authorList>
    </citation>
    <scope>NUCLEOTIDE SEQUENCE</scope>
</reference>
<dbReference type="EMBL" id="CADEAL010001023">
    <property type="protein sequence ID" value="CAB1428119.1"/>
    <property type="molecule type" value="Genomic_DNA"/>
</dbReference>
<evidence type="ECO:0000313" key="1">
    <source>
        <dbReference type="EMBL" id="CAB1428119.1"/>
    </source>
</evidence>
<dbReference type="Proteomes" id="UP001153269">
    <property type="component" value="Unassembled WGS sequence"/>
</dbReference>
<protein>
    <submittedName>
        <fullName evidence="1">Uncharacterized protein</fullName>
    </submittedName>
</protein>
<comment type="caution">
    <text evidence="1">The sequence shown here is derived from an EMBL/GenBank/DDBJ whole genome shotgun (WGS) entry which is preliminary data.</text>
</comment>
<organism evidence="1 2">
    <name type="scientific">Pleuronectes platessa</name>
    <name type="common">European plaice</name>
    <dbReference type="NCBI Taxonomy" id="8262"/>
    <lineage>
        <taxon>Eukaryota</taxon>
        <taxon>Metazoa</taxon>
        <taxon>Chordata</taxon>
        <taxon>Craniata</taxon>
        <taxon>Vertebrata</taxon>
        <taxon>Euteleostomi</taxon>
        <taxon>Actinopterygii</taxon>
        <taxon>Neopterygii</taxon>
        <taxon>Teleostei</taxon>
        <taxon>Neoteleostei</taxon>
        <taxon>Acanthomorphata</taxon>
        <taxon>Carangaria</taxon>
        <taxon>Pleuronectiformes</taxon>
        <taxon>Pleuronectoidei</taxon>
        <taxon>Pleuronectidae</taxon>
        <taxon>Pleuronectes</taxon>
    </lineage>
</organism>
<keyword evidence="2" id="KW-1185">Reference proteome</keyword>
<sequence>MLLSSVAIFSLEDDTHEKQVGSQTSGLCCKDAFTVRAGTGWSGRVQAGWRIHGEARMTAEQRGTRRFCVKQARSREPATPLALTACQGKQRRGGGETKTTNN</sequence>
<proteinExistence type="predicted"/>
<name>A0A9N7YL33_PLEPL</name>
<dbReference type="AlphaFoldDB" id="A0A9N7YL33"/>
<accession>A0A9N7YL33</accession>